<keyword evidence="9 10" id="KW-0131">Cell cycle</keyword>
<evidence type="ECO:0000313" key="15">
    <source>
        <dbReference type="Proteomes" id="UP000594681"/>
    </source>
</evidence>
<evidence type="ECO:0000256" key="1">
    <source>
        <dbReference type="ARBA" id="ARBA00004651"/>
    </source>
</evidence>
<evidence type="ECO:0000313" key="14">
    <source>
        <dbReference type="EMBL" id="QPK79733.1"/>
    </source>
</evidence>
<feature type="transmembrane region" description="Helical" evidence="11">
    <location>
        <begin position="175"/>
        <end position="197"/>
    </location>
</feature>
<evidence type="ECO:0000256" key="8">
    <source>
        <dbReference type="ARBA" id="ARBA00023136"/>
    </source>
</evidence>
<dbReference type="InterPro" id="IPR003838">
    <property type="entry name" value="ABC3_permease_C"/>
</dbReference>
<dbReference type="AlphaFoldDB" id="A0A7T0KFA0"/>
<dbReference type="EMBL" id="CP064954">
    <property type="protein sequence ID" value="QPK79733.1"/>
    <property type="molecule type" value="Genomic_DNA"/>
</dbReference>
<keyword evidence="15" id="KW-1185">Reference proteome</keyword>
<feature type="domain" description="FtsX extracellular" evidence="13">
    <location>
        <begin position="72"/>
        <end position="155"/>
    </location>
</feature>
<dbReference type="KEGG" id="cliz:G7Y31_03250"/>
<dbReference type="GO" id="GO:0051301">
    <property type="term" value="P:cell division"/>
    <property type="evidence" value="ECO:0007669"/>
    <property type="project" value="UniProtKB-KW"/>
</dbReference>
<evidence type="ECO:0000256" key="11">
    <source>
        <dbReference type="SAM" id="Phobius"/>
    </source>
</evidence>
<dbReference type="RefSeq" id="WP_165008605.1">
    <property type="nucleotide sequence ID" value="NZ_CP064954.1"/>
</dbReference>
<dbReference type="PANTHER" id="PTHR47755">
    <property type="entry name" value="CELL DIVISION PROTEIN FTSX"/>
    <property type="match status" value="1"/>
</dbReference>
<reference evidence="14 15" key="1">
    <citation type="submission" date="2020-11" db="EMBL/GenBank/DDBJ databases">
        <title>Corynebacterium sp. ZJ-599.</title>
        <authorList>
            <person name="Zhou J."/>
        </authorList>
    </citation>
    <scope>NUCLEOTIDE SEQUENCE [LARGE SCALE GENOMIC DNA]</scope>
    <source>
        <strain evidence="14 15">ZJ-599</strain>
    </source>
</reference>
<feature type="transmembrane region" description="Helical" evidence="11">
    <location>
        <begin position="281"/>
        <end position="298"/>
    </location>
</feature>
<proteinExistence type="inferred from homology"/>
<evidence type="ECO:0000256" key="10">
    <source>
        <dbReference type="PIRNR" id="PIRNR003097"/>
    </source>
</evidence>
<comment type="subcellular location">
    <subcellularLocation>
        <location evidence="1">Cell membrane</location>
        <topology evidence="1">Multi-pass membrane protein</topology>
    </subcellularLocation>
</comment>
<dbReference type="PANTHER" id="PTHR47755:SF1">
    <property type="entry name" value="CELL DIVISION PROTEIN FTSX"/>
    <property type="match status" value="1"/>
</dbReference>
<keyword evidence="5 10" id="KW-0132">Cell division</keyword>
<evidence type="ECO:0000256" key="6">
    <source>
        <dbReference type="ARBA" id="ARBA00022692"/>
    </source>
</evidence>
<dbReference type="Gene3D" id="3.30.70.3040">
    <property type="match status" value="1"/>
</dbReference>
<gene>
    <name evidence="14" type="ORF">G7Y31_03250</name>
</gene>
<dbReference type="InterPro" id="IPR040690">
    <property type="entry name" value="FtsX_ECD"/>
</dbReference>
<dbReference type="GO" id="GO:0005886">
    <property type="term" value="C:plasma membrane"/>
    <property type="evidence" value="ECO:0007669"/>
    <property type="project" value="UniProtKB-SubCell"/>
</dbReference>
<feature type="transmembrane region" description="Helical" evidence="11">
    <location>
        <begin position="20"/>
        <end position="41"/>
    </location>
</feature>
<evidence type="ECO:0000256" key="7">
    <source>
        <dbReference type="ARBA" id="ARBA00022989"/>
    </source>
</evidence>
<dbReference type="Proteomes" id="UP000594681">
    <property type="component" value="Chromosome"/>
</dbReference>
<organism evidence="14 15">
    <name type="scientific">Corynebacterium lizhenjunii</name>
    <dbReference type="NCBI Taxonomy" id="2709394"/>
    <lineage>
        <taxon>Bacteria</taxon>
        <taxon>Bacillati</taxon>
        <taxon>Actinomycetota</taxon>
        <taxon>Actinomycetes</taxon>
        <taxon>Mycobacteriales</taxon>
        <taxon>Corynebacteriaceae</taxon>
        <taxon>Corynebacterium</taxon>
    </lineage>
</organism>
<protein>
    <recommendedName>
        <fullName evidence="3 10">Cell division protein FtsX</fullName>
    </recommendedName>
</protein>
<evidence type="ECO:0000259" key="13">
    <source>
        <dbReference type="Pfam" id="PF18075"/>
    </source>
</evidence>
<evidence type="ECO:0000259" key="12">
    <source>
        <dbReference type="Pfam" id="PF02687"/>
    </source>
</evidence>
<evidence type="ECO:0000256" key="2">
    <source>
        <dbReference type="ARBA" id="ARBA00007379"/>
    </source>
</evidence>
<dbReference type="InterPro" id="IPR004513">
    <property type="entry name" value="FtsX"/>
</dbReference>
<dbReference type="Pfam" id="PF18075">
    <property type="entry name" value="FtsX_ECD"/>
    <property type="match status" value="1"/>
</dbReference>
<evidence type="ECO:0000256" key="5">
    <source>
        <dbReference type="ARBA" id="ARBA00022618"/>
    </source>
</evidence>
<evidence type="ECO:0000256" key="9">
    <source>
        <dbReference type="ARBA" id="ARBA00023306"/>
    </source>
</evidence>
<evidence type="ECO:0000256" key="3">
    <source>
        <dbReference type="ARBA" id="ARBA00021907"/>
    </source>
</evidence>
<dbReference type="Pfam" id="PF02687">
    <property type="entry name" value="FtsX"/>
    <property type="match status" value="1"/>
</dbReference>
<comment type="similarity">
    <text evidence="2 10">Belongs to the ABC-4 integral membrane protein family. FtsX subfamily.</text>
</comment>
<keyword evidence="4 10" id="KW-1003">Cell membrane</keyword>
<accession>A0A7T0KFA0</accession>
<feature type="domain" description="ABC3 transporter permease C-terminal" evidence="12">
    <location>
        <begin position="179"/>
        <end position="295"/>
    </location>
</feature>
<name>A0A7T0KFA0_9CORY</name>
<keyword evidence="7 11" id="KW-1133">Transmembrane helix</keyword>
<dbReference type="PIRSF" id="PIRSF003097">
    <property type="entry name" value="FtsX"/>
    <property type="match status" value="1"/>
</dbReference>
<sequence length="300" mass="30911">MRGVYIAKATASGLRRNLTMTLALVITSAIAAAFVLLGALVTQMATAAKQAYLDEAVVLVQLEEQISAEDADCSGRLCAQLRARLEQDPAVVEVTFRNRAQSYARFVELFQDQDPDLVADTPEDALPAAFQVRLADPTDASAVTALADAPGVATVSDQAAEARAASRNLDAARTVAFGIAALQAVAALFLIANLVQISAFHRATDLSIMRMVGASRWFSAAPFVAEAALAVLAGVAVAAGAVAAAKHFLIDPALQDLYASGLLVPLADATVWHALPWVAGGSVAGAVAAALVGVAGYVKA</sequence>
<keyword evidence="8 10" id="KW-0472">Membrane</keyword>
<feature type="transmembrane region" description="Helical" evidence="11">
    <location>
        <begin position="217"/>
        <end position="245"/>
    </location>
</feature>
<keyword evidence="6 11" id="KW-0812">Transmembrane</keyword>
<evidence type="ECO:0000256" key="4">
    <source>
        <dbReference type="ARBA" id="ARBA00022475"/>
    </source>
</evidence>